<dbReference type="InterPro" id="IPR036691">
    <property type="entry name" value="Endo/exonu/phosph_ase_sf"/>
</dbReference>
<dbReference type="GO" id="GO:0008311">
    <property type="term" value="F:double-stranded DNA 3'-5' DNA exonuclease activity"/>
    <property type="evidence" value="ECO:0007669"/>
    <property type="project" value="TreeGrafter"/>
</dbReference>
<dbReference type="Proteomes" id="UP001342314">
    <property type="component" value="Unassembled WGS sequence"/>
</dbReference>
<feature type="site" description="Important for catalytic activity" evidence="7">
    <location>
        <position position="275"/>
    </location>
</feature>
<dbReference type="GO" id="GO:0003906">
    <property type="term" value="F:DNA-(apurinic or apyrimidinic site) endonuclease activity"/>
    <property type="evidence" value="ECO:0007669"/>
    <property type="project" value="TreeGrafter"/>
</dbReference>
<accession>A0AAV5GL80</accession>
<evidence type="ECO:0000256" key="2">
    <source>
        <dbReference type="ARBA" id="ARBA00022723"/>
    </source>
</evidence>
<dbReference type="NCBIfam" id="TIGR00633">
    <property type="entry name" value="xth"/>
    <property type="match status" value="1"/>
</dbReference>
<keyword evidence="11" id="KW-1185">Reference proteome</keyword>
<evidence type="ECO:0000256" key="6">
    <source>
        <dbReference type="PIRSR" id="PIRSR604808-2"/>
    </source>
</evidence>
<evidence type="ECO:0000259" key="9">
    <source>
        <dbReference type="Pfam" id="PF03372"/>
    </source>
</evidence>
<evidence type="ECO:0000313" key="11">
    <source>
        <dbReference type="Proteomes" id="UP001342314"/>
    </source>
</evidence>
<comment type="similarity">
    <text evidence="1 8">Belongs to the DNA repair enzymes AP/ExoA family.</text>
</comment>
<feature type="binding site" evidence="6">
    <location>
        <position position="50"/>
    </location>
    <ligand>
        <name>Mg(2+)</name>
        <dbReference type="ChEBI" id="CHEBI:18420"/>
        <label>1</label>
    </ligand>
</feature>
<comment type="caution">
    <text evidence="10">The sequence shown here is derived from an EMBL/GenBank/DDBJ whole genome shotgun (WGS) entry which is preliminary data.</text>
</comment>
<feature type="binding site" evidence="6">
    <location>
        <position position="300"/>
    </location>
    <ligand>
        <name>Mg(2+)</name>
        <dbReference type="ChEBI" id="CHEBI:18420"/>
        <label>1</label>
    </ligand>
</feature>
<feature type="binding site" evidence="6">
    <location>
        <position position="7"/>
    </location>
    <ligand>
        <name>Mg(2+)</name>
        <dbReference type="ChEBI" id="CHEBI:18420"/>
        <label>1</label>
    </ligand>
</feature>
<dbReference type="Pfam" id="PF03372">
    <property type="entry name" value="Exo_endo_phos"/>
    <property type="match status" value="1"/>
</dbReference>
<name>A0AAV5GL80_9BASI</name>
<keyword evidence="8" id="KW-0234">DNA repair</keyword>
<comment type="cofactor">
    <cofactor evidence="6 8">
        <name>Mg(2+)</name>
        <dbReference type="ChEBI" id="CHEBI:18420"/>
    </cofactor>
    <cofactor evidence="6 8">
        <name>Mn(2+)</name>
        <dbReference type="ChEBI" id="CHEBI:29035"/>
    </cofactor>
    <text evidence="6 8">Probably binds two magnesium or manganese ions per subunit.</text>
</comment>
<dbReference type="Gene3D" id="3.60.10.10">
    <property type="entry name" value="Endonuclease/exonuclease/phosphatase"/>
    <property type="match status" value="1"/>
</dbReference>
<evidence type="ECO:0000256" key="7">
    <source>
        <dbReference type="PIRSR" id="PIRSR604808-3"/>
    </source>
</evidence>
<protein>
    <recommendedName>
        <fullName evidence="9">Endonuclease/exonuclease/phosphatase domain-containing protein</fullName>
    </recommendedName>
</protein>
<keyword evidence="3" id="KW-0378">Hydrolase</keyword>
<dbReference type="PANTHER" id="PTHR22748">
    <property type="entry name" value="AP ENDONUCLEASE"/>
    <property type="match status" value="1"/>
</dbReference>
<feature type="binding site" evidence="6">
    <location>
        <position position="198"/>
    </location>
    <ligand>
        <name>Mg(2+)</name>
        <dbReference type="ChEBI" id="CHEBI:18420"/>
        <label>1</label>
    </ligand>
</feature>
<organism evidence="10 11">
    <name type="scientific">Rhodotorula paludigena</name>
    <dbReference type="NCBI Taxonomy" id="86838"/>
    <lineage>
        <taxon>Eukaryota</taxon>
        <taxon>Fungi</taxon>
        <taxon>Dikarya</taxon>
        <taxon>Basidiomycota</taxon>
        <taxon>Pucciniomycotina</taxon>
        <taxon>Microbotryomycetes</taxon>
        <taxon>Sporidiobolales</taxon>
        <taxon>Sporidiobolaceae</taxon>
        <taxon>Rhodotorula</taxon>
    </lineage>
</organism>
<gene>
    <name evidence="10" type="ORF">Rhopal_002786-T1</name>
</gene>
<dbReference type="InterPro" id="IPR004808">
    <property type="entry name" value="AP_endonuc_1"/>
</dbReference>
<dbReference type="PANTHER" id="PTHR22748:SF4">
    <property type="entry name" value="DNA-(APURINIC OR APYRIMIDINIC SITE) ENDONUCLEASE 2"/>
    <property type="match status" value="1"/>
</dbReference>
<dbReference type="GO" id="GO:0005634">
    <property type="term" value="C:nucleus"/>
    <property type="evidence" value="ECO:0007669"/>
    <property type="project" value="TreeGrafter"/>
</dbReference>
<evidence type="ECO:0000256" key="4">
    <source>
        <dbReference type="ARBA" id="ARBA00022842"/>
    </source>
</evidence>
<evidence type="ECO:0000256" key="5">
    <source>
        <dbReference type="PIRSR" id="PIRSR604808-1"/>
    </source>
</evidence>
<feature type="active site" description="Proton donor/acceptor" evidence="5">
    <location>
        <position position="198"/>
    </location>
</feature>
<keyword evidence="2 6" id="KW-0479">Metal-binding</keyword>
<reference evidence="10 11" key="1">
    <citation type="submission" date="2021-12" db="EMBL/GenBank/DDBJ databases">
        <title>High titer production of polyol ester of fatty acids by Rhodotorula paludigena BS15 towards product separation-free biomass refinery.</title>
        <authorList>
            <person name="Mano J."/>
            <person name="Ono H."/>
            <person name="Tanaka T."/>
            <person name="Naito K."/>
            <person name="Sushida H."/>
            <person name="Ike M."/>
            <person name="Tokuyasu K."/>
            <person name="Kitaoka M."/>
        </authorList>
    </citation>
    <scope>NUCLEOTIDE SEQUENCE [LARGE SCALE GENOMIC DNA]</scope>
    <source>
        <strain evidence="10 11">BS15</strain>
    </source>
</reference>
<dbReference type="AlphaFoldDB" id="A0AAV5GL80"/>
<feature type="site" description="Transition state stabilizer" evidence="7">
    <location>
        <position position="200"/>
    </location>
</feature>
<feature type="domain" description="Endonuclease/exonuclease/phosphatase" evidence="9">
    <location>
        <begin position="4"/>
        <end position="301"/>
    </location>
</feature>
<dbReference type="PROSITE" id="PS51435">
    <property type="entry name" value="AP_NUCLEASE_F1_4"/>
    <property type="match status" value="1"/>
</dbReference>
<keyword evidence="6" id="KW-0464">Manganese</keyword>
<keyword evidence="8" id="KW-0227">DNA damage</keyword>
<feature type="site" description="Interaction with DNA substrate" evidence="7">
    <location>
        <position position="301"/>
    </location>
</feature>
<dbReference type="SUPFAM" id="SSF56219">
    <property type="entry name" value="DNase I-like"/>
    <property type="match status" value="1"/>
</dbReference>
<feature type="active site" description="Proton acceptor" evidence="5">
    <location>
        <position position="301"/>
    </location>
</feature>
<sequence>MRLVTWNVGYYPKGSRTGGIRQLTADPAWRGHSFVDILDSFRADVICLQETRVKPEHIGPNLAFMQDYDSFFSTCEAKGAALHGTAVFTRKTSVVPVKAEEGLGSSHVPHGMSKHDCIGSYPSSAQTGLSASRMQELDSEGRVIVLDLNMFVLLVVYGVRQEDKKADRALKKGDFEKMLDARIKNLIENGREVMVVGDLNIIPTSLDCHNPAERAAREGQTRYDWHPSRQWFIELTGPRGPLCDVLRERYPHDEGMFSCWTTEAQRKRNDGSRNDHVLVTPGLLPWIDDIRIERDVFGSDHAPVVVELVDSLDPHGKTLWERVNPGRAISDA</sequence>
<dbReference type="EMBL" id="BQKY01000005">
    <property type="protein sequence ID" value="GJN89797.1"/>
    <property type="molecule type" value="Genomic_DNA"/>
</dbReference>
<dbReference type="GO" id="GO:0046872">
    <property type="term" value="F:metal ion binding"/>
    <property type="evidence" value="ECO:0007669"/>
    <property type="project" value="UniProtKB-KW"/>
</dbReference>
<keyword evidence="4 6" id="KW-0460">Magnesium</keyword>
<evidence type="ECO:0000256" key="1">
    <source>
        <dbReference type="ARBA" id="ARBA00007092"/>
    </source>
</evidence>
<feature type="binding site" evidence="6">
    <location>
        <position position="301"/>
    </location>
    <ligand>
        <name>Mg(2+)</name>
        <dbReference type="ChEBI" id="CHEBI:18420"/>
        <label>1</label>
    </ligand>
</feature>
<feature type="binding site" evidence="6">
    <location>
        <position position="200"/>
    </location>
    <ligand>
        <name>Mg(2+)</name>
        <dbReference type="ChEBI" id="CHEBI:18420"/>
        <label>1</label>
    </ligand>
</feature>
<evidence type="ECO:0000313" key="10">
    <source>
        <dbReference type="EMBL" id="GJN89797.1"/>
    </source>
</evidence>
<dbReference type="InterPro" id="IPR005135">
    <property type="entry name" value="Endo/exonuclease/phosphatase"/>
</dbReference>
<proteinExistence type="inferred from homology"/>
<evidence type="ECO:0000256" key="3">
    <source>
        <dbReference type="ARBA" id="ARBA00022801"/>
    </source>
</evidence>
<dbReference type="GO" id="GO:0008081">
    <property type="term" value="F:phosphoric diester hydrolase activity"/>
    <property type="evidence" value="ECO:0007669"/>
    <property type="project" value="TreeGrafter"/>
</dbReference>
<feature type="active site" evidence="5">
    <location>
        <position position="157"/>
    </location>
</feature>
<dbReference type="GO" id="GO:0006284">
    <property type="term" value="P:base-excision repair"/>
    <property type="evidence" value="ECO:0007669"/>
    <property type="project" value="TreeGrafter"/>
</dbReference>
<evidence type="ECO:0000256" key="8">
    <source>
        <dbReference type="RuleBase" id="RU362131"/>
    </source>
</evidence>